<evidence type="ECO:0000256" key="2">
    <source>
        <dbReference type="PROSITE-ProRule" id="PRU00176"/>
    </source>
</evidence>
<evidence type="ECO:0000256" key="1">
    <source>
        <dbReference type="ARBA" id="ARBA00022884"/>
    </source>
</evidence>
<dbReference type="Proteomes" id="UP001237642">
    <property type="component" value="Unassembled WGS sequence"/>
</dbReference>
<dbReference type="EMBL" id="JAUIZM010000009">
    <property type="protein sequence ID" value="KAK1366416.1"/>
    <property type="molecule type" value="Genomic_DNA"/>
</dbReference>
<keyword evidence="6" id="KW-1185">Reference proteome</keyword>
<dbReference type="InterPro" id="IPR012677">
    <property type="entry name" value="Nucleotide-bd_a/b_plait_sf"/>
</dbReference>
<reference evidence="5" key="1">
    <citation type="submission" date="2023-02" db="EMBL/GenBank/DDBJ databases">
        <title>Genome of toxic invasive species Heracleum sosnowskyi carries increased number of genes despite the absence of recent whole-genome duplications.</title>
        <authorList>
            <person name="Schelkunov M."/>
            <person name="Shtratnikova V."/>
            <person name="Makarenko M."/>
            <person name="Klepikova A."/>
            <person name="Omelchenko D."/>
            <person name="Novikova G."/>
            <person name="Obukhova E."/>
            <person name="Bogdanov V."/>
            <person name="Penin A."/>
            <person name="Logacheva M."/>
        </authorList>
    </citation>
    <scope>NUCLEOTIDE SEQUENCE</scope>
    <source>
        <strain evidence="5">Hsosn_3</strain>
        <tissue evidence="5">Leaf</tissue>
    </source>
</reference>
<protein>
    <submittedName>
        <fullName evidence="5">RNA-binding protein 1-like</fullName>
    </submittedName>
</protein>
<comment type="caution">
    <text evidence="5">The sequence shown here is derived from an EMBL/GenBank/DDBJ whole genome shotgun (WGS) entry which is preliminary data.</text>
</comment>
<proteinExistence type="predicted"/>
<dbReference type="PROSITE" id="PS50102">
    <property type="entry name" value="RRM"/>
    <property type="match status" value="1"/>
</dbReference>
<feature type="region of interest" description="Disordered" evidence="3">
    <location>
        <begin position="191"/>
        <end position="215"/>
    </location>
</feature>
<dbReference type="AlphaFoldDB" id="A0AAD8HH73"/>
<feature type="compositionally biased region" description="Polar residues" evidence="3">
    <location>
        <begin position="191"/>
        <end position="200"/>
    </location>
</feature>
<evidence type="ECO:0000256" key="3">
    <source>
        <dbReference type="SAM" id="MobiDB-lite"/>
    </source>
</evidence>
<accession>A0AAD8HH73</accession>
<organism evidence="5 6">
    <name type="scientific">Heracleum sosnowskyi</name>
    <dbReference type="NCBI Taxonomy" id="360622"/>
    <lineage>
        <taxon>Eukaryota</taxon>
        <taxon>Viridiplantae</taxon>
        <taxon>Streptophyta</taxon>
        <taxon>Embryophyta</taxon>
        <taxon>Tracheophyta</taxon>
        <taxon>Spermatophyta</taxon>
        <taxon>Magnoliopsida</taxon>
        <taxon>eudicotyledons</taxon>
        <taxon>Gunneridae</taxon>
        <taxon>Pentapetalae</taxon>
        <taxon>asterids</taxon>
        <taxon>campanulids</taxon>
        <taxon>Apiales</taxon>
        <taxon>Apiaceae</taxon>
        <taxon>Apioideae</taxon>
        <taxon>apioid superclade</taxon>
        <taxon>Tordylieae</taxon>
        <taxon>Tordyliinae</taxon>
        <taxon>Heracleum</taxon>
    </lineage>
</organism>
<name>A0AAD8HH73_9APIA</name>
<reference evidence="5" key="2">
    <citation type="submission" date="2023-05" db="EMBL/GenBank/DDBJ databases">
        <authorList>
            <person name="Schelkunov M.I."/>
        </authorList>
    </citation>
    <scope>NUCLEOTIDE SEQUENCE</scope>
    <source>
        <strain evidence="5">Hsosn_3</strain>
        <tissue evidence="5">Leaf</tissue>
    </source>
</reference>
<evidence type="ECO:0000259" key="4">
    <source>
        <dbReference type="PROSITE" id="PS50102"/>
    </source>
</evidence>
<keyword evidence="1 2" id="KW-0694">RNA-binding</keyword>
<dbReference type="Gene3D" id="3.30.70.330">
    <property type="match status" value="1"/>
</dbReference>
<dbReference type="SUPFAM" id="SSF54928">
    <property type="entry name" value="RNA-binding domain, RBD"/>
    <property type="match status" value="1"/>
</dbReference>
<dbReference type="InterPro" id="IPR035979">
    <property type="entry name" value="RBD_domain_sf"/>
</dbReference>
<dbReference type="Pfam" id="PF00076">
    <property type="entry name" value="RRM_1"/>
    <property type="match status" value="1"/>
</dbReference>
<dbReference type="InterPro" id="IPR000504">
    <property type="entry name" value="RRM_dom"/>
</dbReference>
<evidence type="ECO:0000313" key="5">
    <source>
        <dbReference type="EMBL" id="KAK1366416.1"/>
    </source>
</evidence>
<feature type="domain" description="RRM" evidence="4">
    <location>
        <begin position="108"/>
        <end position="194"/>
    </location>
</feature>
<gene>
    <name evidence="5" type="ORF">POM88_041977</name>
</gene>
<dbReference type="GO" id="GO:0003723">
    <property type="term" value="F:RNA binding"/>
    <property type="evidence" value="ECO:0007669"/>
    <property type="project" value="UniProtKB-UniRule"/>
</dbReference>
<evidence type="ECO:0000313" key="6">
    <source>
        <dbReference type="Proteomes" id="UP001237642"/>
    </source>
</evidence>
<dbReference type="CDD" id="cd21618">
    <property type="entry name" value="RRM_AtNSRA_like"/>
    <property type="match status" value="1"/>
</dbReference>
<dbReference type="PANTHER" id="PTHR10501">
    <property type="entry name" value="U1 SMALL NUCLEAR RIBONUCLEOPROTEIN A/U2 SMALL NUCLEAR RIBONUCLEOPROTEIN B"/>
    <property type="match status" value="1"/>
</dbReference>
<sequence>MADAHRRYAEGRHPALPALLEQRPHLDSDVHRGQDYYGRDDKRGAPCVMGGGDSLGSARDCCPCGEILCYYNRDEKSIPIDDQRIMYIGGAGPDGKLKWHPLPPDASSTLFVEGLPPNCSRREVSHIFRIFIGYKEVRLVTMASRHSNGDPLVHCFVDFRSPSYAATAMCFLQGYILDEQDPNSTSLTIQFAHSPGASSSDGHRGQLEPGRLQGC</sequence>